<sequence>MIPVTTLAHLRAQTPGLSDAVHLNHAGLSLPPLAAIDAIREHLALESKLGPMAAAAHVAERLDKARSDAATLLNADVDEIAFTSSCSNGFDCFFAAFPPLKPGERILVGRQEWGGSLAAFERAAQRFGASVEVIPTQADGSVDAQALAKVVDERVRLVSLTWLPANGGLINDAVAVGKVTRQAGIPYFIDAAQAVGQIPVDVKELQCDVLVCPGRKHLRGPSDTGILYVRRAFLEHLEPSSRDAPLTSGNFSLRADVRRFEADEQPIALLLGLAESIALALTLGAHHIAAEIAVRAQALRTRLLRVPGLTVHDLGEGVRSGLVSFNLRGHQALDLKSILAAEQIQIAANGIPFTPLDMRARRLDWIARASVSYLNTDEDVERLATALTRLA</sequence>
<evidence type="ECO:0000256" key="1">
    <source>
        <dbReference type="ARBA" id="ARBA00022898"/>
    </source>
</evidence>
<keyword evidence="3" id="KW-0032">Aminotransferase</keyword>
<dbReference type="AlphaFoldDB" id="A0A369UTC7"/>
<feature type="domain" description="Aminotransferase class V" evidence="2">
    <location>
        <begin position="25"/>
        <end position="383"/>
    </location>
</feature>
<evidence type="ECO:0000313" key="3">
    <source>
        <dbReference type="EMBL" id="RDD83573.1"/>
    </source>
</evidence>
<reference evidence="3 4" key="1">
    <citation type="submission" date="2018-07" db="EMBL/GenBank/DDBJ databases">
        <title>Dyella tabacisoli L4-6T, whole genome shotgun sequence.</title>
        <authorList>
            <person name="Zhou X.-K."/>
            <person name="Li W.-J."/>
            <person name="Duan Y.-Q."/>
        </authorList>
    </citation>
    <scope>NUCLEOTIDE SEQUENCE [LARGE SCALE GENOMIC DNA]</scope>
    <source>
        <strain evidence="3 4">L4-6</strain>
    </source>
</reference>
<dbReference type="SUPFAM" id="SSF53383">
    <property type="entry name" value="PLP-dependent transferases"/>
    <property type="match status" value="1"/>
</dbReference>
<dbReference type="Proteomes" id="UP000253782">
    <property type="component" value="Unassembled WGS sequence"/>
</dbReference>
<dbReference type="Gene3D" id="3.40.640.10">
    <property type="entry name" value="Type I PLP-dependent aspartate aminotransferase-like (Major domain)"/>
    <property type="match status" value="1"/>
</dbReference>
<dbReference type="InterPro" id="IPR015424">
    <property type="entry name" value="PyrdxlP-dep_Trfase"/>
</dbReference>
<dbReference type="InterPro" id="IPR000192">
    <property type="entry name" value="Aminotrans_V_dom"/>
</dbReference>
<dbReference type="PANTHER" id="PTHR43586">
    <property type="entry name" value="CYSTEINE DESULFURASE"/>
    <property type="match status" value="1"/>
</dbReference>
<comment type="caution">
    <text evidence="3">The sequence shown here is derived from an EMBL/GenBank/DDBJ whole genome shotgun (WGS) entry which is preliminary data.</text>
</comment>
<dbReference type="InterPro" id="IPR015422">
    <property type="entry name" value="PyrdxlP-dep_Trfase_small"/>
</dbReference>
<proteinExistence type="predicted"/>
<name>A0A369UTC7_9GAMM</name>
<keyword evidence="4" id="KW-1185">Reference proteome</keyword>
<evidence type="ECO:0000259" key="2">
    <source>
        <dbReference type="Pfam" id="PF00266"/>
    </source>
</evidence>
<keyword evidence="3" id="KW-0808">Transferase</keyword>
<dbReference type="Gene3D" id="3.90.1150.10">
    <property type="entry name" value="Aspartate Aminotransferase, domain 1"/>
    <property type="match status" value="1"/>
</dbReference>
<dbReference type="InterPro" id="IPR015421">
    <property type="entry name" value="PyrdxlP-dep_Trfase_major"/>
</dbReference>
<dbReference type="RefSeq" id="WP_114843965.1">
    <property type="nucleotide sequence ID" value="NZ_JBHSPE010000001.1"/>
</dbReference>
<dbReference type="PANTHER" id="PTHR43586:SF24">
    <property type="entry name" value="BLR4730 PROTEIN"/>
    <property type="match status" value="1"/>
</dbReference>
<protein>
    <submittedName>
        <fullName evidence="3">Aminotransferase class V-fold PLP-dependent enzyme</fullName>
    </submittedName>
</protein>
<evidence type="ECO:0000313" key="4">
    <source>
        <dbReference type="Proteomes" id="UP000253782"/>
    </source>
</evidence>
<dbReference type="Pfam" id="PF00266">
    <property type="entry name" value="Aminotran_5"/>
    <property type="match status" value="1"/>
</dbReference>
<dbReference type="OrthoDB" id="9808002at2"/>
<accession>A0A369UTC7</accession>
<keyword evidence="1" id="KW-0663">Pyridoxal phosphate</keyword>
<dbReference type="EMBL" id="QQAH01000001">
    <property type="protein sequence ID" value="RDD83573.1"/>
    <property type="molecule type" value="Genomic_DNA"/>
</dbReference>
<dbReference type="GO" id="GO:0008483">
    <property type="term" value="F:transaminase activity"/>
    <property type="evidence" value="ECO:0007669"/>
    <property type="project" value="UniProtKB-KW"/>
</dbReference>
<organism evidence="3 4">
    <name type="scientific">Dyella tabacisoli</name>
    <dbReference type="NCBI Taxonomy" id="2282381"/>
    <lineage>
        <taxon>Bacteria</taxon>
        <taxon>Pseudomonadati</taxon>
        <taxon>Pseudomonadota</taxon>
        <taxon>Gammaproteobacteria</taxon>
        <taxon>Lysobacterales</taxon>
        <taxon>Rhodanobacteraceae</taxon>
        <taxon>Dyella</taxon>
    </lineage>
</organism>
<gene>
    <name evidence="3" type="ORF">DVJ77_03070</name>
</gene>